<evidence type="ECO:0000256" key="1">
    <source>
        <dbReference type="ARBA" id="ARBA00023125"/>
    </source>
</evidence>
<dbReference type="GO" id="GO:0003677">
    <property type="term" value="F:DNA binding"/>
    <property type="evidence" value="ECO:0007669"/>
    <property type="project" value="UniProtKB-UniRule"/>
</dbReference>
<dbReference type="RefSeq" id="WP_156564963.1">
    <property type="nucleotide sequence ID" value="NZ_CACRTZ010000004.1"/>
</dbReference>
<dbReference type="InterPro" id="IPR016032">
    <property type="entry name" value="Sig_transdc_resp-reg_C-effctor"/>
</dbReference>
<keyword evidence="1 2" id="KW-0238">DNA-binding</keyword>
<dbReference type="InterPro" id="IPR001867">
    <property type="entry name" value="OmpR/PhoB-type_DNA-bd"/>
</dbReference>
<dbReference type="SUPFAM" id="SSF46894">
    <property type="entry name" value="C-terminal effector domain of the bipartite response regulators"/>
    <property type="match status" value="1"/>
</dbReference>
<keyword evidence="3" id="KW-1133">Transmembrane helix</keyword>
<evidence type="ECO:0000259" key="4">
    <source>
        <dbReference type="PROSITE" id="PS51755"/>
    </source>
</evidence>
<protein>
    <submittedName>
        <fullName evidence="5">DNA-binding transcriptional activator CadC</fullName>
    </submittedName>
</protein>
<dbReference type="PROSITE" id="PS51755">
    <property type="entry name" value="OMPR_PHOB"/>
    <property type="match status" value="1"/>
</dbReference>
<evidence type="ECO:0000256" key="2">
    <source>
        <dbReference type="PROSITE-ProRule" id="PRU01091"/>
    </source>
</evidence>
<feature type="transmembrane region" description="Helical" evidence="3">
    <location>
        <begin position="173"/>
        <end position="195"/>
    </location>
</feature>
<keyword evidence="3" id="KW-0472">Membrane</keyword>
<dbReference type="Pfam" id="PF00486">
    <property type="entry name" value="Trans_reg_C"/>
    <property type="match status" value="1"/>
</dbReference>
<dbReference type="EMBL" id="CACRTZ010000004">
    <property type="protein sequence ID" value="VYT89587.1"/>
    <property type="molecule type" value="Genomic_DNA"/>
</dbReference>
<organism evidence="5">
    <name type="scientific">Phytobacter massiliensis</name>
    <dbReference type="NCBI Taxonomy" id="1485952"/>
    <lineage>
        <taxon>Bacteria</taxon>
        <taxon>Pseudomonadati</taxon>
        <taxon>Pseudomonadota</taxon>
        <taxon>Gammaproteobacteria</taxon>
        <taxon>Enterobacterales</taxon>
        <taxon>Enterobacteriaceae</taxon>
        <taxon>Phytobacter</taxon>
    </lineage>
</organism>
<dbReference type="AlphaFoldDB" id="A0A6N3AH15"/>
<dbReference type="GO" id="GO:0000160">
    <property type="term" value="P:phosphorelay signal transduction system"/>
    <property type="evidence" value="ECO:0007669"/>
    <property type="project" value="InterPro"/>
</dbReference>
<accession>A0A6N3AH15</accession>
<dbReference type="InterPro" id="IPR036388">
    <property type="entry name" value="WH-like_DNA-bd_sf"/>
</dbReference>
<dbReference type="GO" id="GO:0006355">
    <property type="term" value="P:regulation of DNA-templated transcription"/>
    <property type="evidence" value="ECO:0007669"/>
    <property type="project" value="InterPro"/>
</dbReference>
<keyword evidence="3" id="KW-0812">Transmembrane</keyword>
<sequence>MFWIINDNIKFIPEKNRLVSLVKPELSVILTSPASRCLHLLLESWPDIVLQKDLFQSVWGEDGMLVPANTLYQNISIVRRGLRKVGETDYPLILTVPRRGFQIDTNVNIVRGTTEEDTEQEPEEDVVAAPVAPQTLLPEPEALPVEYSQAVNDEPQLASVSATQRAPRRHQRFVALLAMICSFALGFLFLHYPWFHQADLDFFKTYTIHHTENGCHFYSKNDDIRKRGNFTRFRNMIKETGLDCKKYPWIYFSSSSTSPSLSAFACSRPFEENSSSACVTLYFMAVNND</sequence>
<evidence type="ECO:0000313" key="5">
    <source>
        <dbReference type="EMBL" id="VYT89587.1"/>
    </source>
</evidence>
<dbReference type="Gene3D" id="1.10.10.10">
    <property type="entry name" value="Winged helix-like DNA-binding domain superfamily/Winged helix DNA-binding domain"/>
    <property type="match status" value="1"/>
</dbReference>
<proteinExistence type="predicted"/>
<dbReference type="SMART" id="SM00862">
    <property type="entry name" value="Trans_reg_C"/>
    <property type="match status" value="1"/>
</dbReference>
<gene>
    <name evidence="5" type="ORF">EMLFYP7_00891</name>
</gene>
<feature type="DNA-binding region" description="OmpR/PhoB-type" evidence="2">
    <location>
        <begin position="1"/>
        <end position="105"/>
    </location>
</feature>
<feature type="domain" description="OmpR/PhoB-type" evidence="4">
    <location>
        <begin position="1"/>
        <end position="105"/>
    </location>
</feature>
<name>A0A6N3AH15_9ENTR</name>
<reference evidence="5" key="1">
    <citation type="submission" date="2019-11" db="EMBL/GenBank/DDBJ databases">
        <authorList>
            <person name="Feng L."/>
        </authorList>
    </citation>
    <scope>NUCLEOTIDE SEQUENCE</scope>
    <source>
        <strain evidence="5">EMassiliensisLFYP7</strain>
    </source>
</reference>
<evidence type="ECO:0000256" key="3">
    <source>
        <dbReference type="SAM" id="Phobius"/>
    </source>
</evidence>